<name>A0A8S9UDN5_PHYIN</name>
<dbReference type="EMBL" id="JAACNO010001866">
    <property type="protein sequence ID" value="KAF4137084.1"/>
    <property type="molecule type" value="Genomic_DNA"/>
</dbReference>
<feature type="compositionally biased region" description="Basic and acidic residues" evidence="1">
    <location>
        <begin position="351"/>
        <end position="373"/>
    </location>
</feature>
<feature type="compositionally biased region" description="Polar residues" evidence="1">
    <location>
        <begin position="7"/>
        <end position="22"/>
    </location>
</feature>
<feature type="region of interest" description="Disordered" evidence="1">
    <location>
        <begin position="1"/>
        <end position="23"/>
    </location>
</feature>
<gene>
    <name evidence="2" type="ORF">GN958_ATG13730</name>
</gene>
<evidence type="ECO:0000313" key="3">
    <source>
        <dbReference type="Proteomes" id="UP000704712"/>
    </source>
</evidence>
<organism evidence="2 3">
    <name type="scientific">Phytophthora infestans</name>
    <name type="common">Potato late blight agent</name>
    <name type="synonym">Botrytis infestans</name>
    <dbReference type="NCBI Taxonomy" id="4787"/>
    <lineage>
        <taxon>Eukaryota</taxon>
        <taxon>Sar</taxon>
        <taxon>Stramenopiles</taxon>
        <taxon>Oomycota</taxon>
        <taxon>Peronosporomycetes</taxon>
        <taxon>Peronosporales</taxon>
        <taxon>Peronosporaceae</taxon>
        <taxon>Phytophthora</taxon>
    </lineage>
</organism>
<sequence length="1268" mass="144805">MCKKRPQTLTKSKQNKVTNTAAQAPKSVEGKEIHVLGDLLLLTRAASLDVVENIQAWRKAVHDGIPWPFVYDHENYLLSMCEDLDFLDQVGELVEWLGFRLLRNPFIVDKALDDIVSSQLDIDVHDDRSLKYWSSASWRQNTRSKDNVLKVSKPVESVAILSLIKPLDSISPEDDVTDGSRIAAAQQILLDEESFHGRLRALKVVREYVDRGPSTFKRRDVASYAESLAVYDAIAVLNSQQKTAKYRSSLIRRERLQVERSVRDLRNQMQWTQLNRDGDRTNDQRDRLCREKYRQEALDLLDKLVDKLEHCVAVLKGEENHLGDVLDEGKCRMSELRVEKERQRVTRHNRKKEEEASRREGVRKKTAERSDKLRLKKKKPLQQHQSAVAVGSEKSNNLFHDDVTADIESDIRLIINKNSTLPEENQVSPEILRHQLEEKRQRMIYLKRARLEQQARMVRESELRLDCRRAENVAMIWEDILSRTVERESKRKAQLKANKELLDRIASCAIFKCMHAMNGKRYLISVYTRNAQRYDLEGLRVVAYDPRSSATFTLVMSLREFNSLGYGRTCEGLGAFSKWLCLLYEKRRRQFRLVWSGAPCPPPLRIRENDQTLVCLHKEGVKTTGSSTDSYSLVSVYLRTNDRSNVRFVVGSWHSHDFLLTEHVVAARSLVIGTDLDVQWRSPDHAMIVWKHQAHEQQKDEASSILTADMGQRIYSSEVVVNRGRYILHMYDTSEIEYTVELLPKPRKGDPSQQVSHSCVSRLVLYKRTVNPYNVRLSSSNFADLMSLIRFEQTRNVELTQESTEAAQFKWKATVSPKWAGKLANYVRVLRLAKYACKSSGVYCFVAVFIVQQKTEFRAHLLLEFTWLHPTFSSSFSLGGTPVRQSLRIPLSEYVRCVNASRRFAAGSTLSEDEECSSCLAYTDARTRIFEQDICPVPDTTLEHSSACSECDTIQLRRLHAIKELIIHAGAVAPGSLELIYDGYCGRCTTLVPPIVLVLGSAMSSSTTMWLLPMLGQYFASFDCSKNGFLGFEGGKDHTIAEHTRETLLLALARDQVAVLFNANCGLTVCNANLFVHELHWWLYPDHHNLPCHVAYLVGDQNDVVMDDRDEGDNEENDHASAFDAYLVAEAVLVEVTQVLLHPDYAWQKPREIIGASSWSAACNFLQDPVQLSAHLQHCYPLQISAATAEVVDAYFAHPKWPHDNPDVRPFFHGLLAFMMHLQHVRHILASRNGSLQISLRLQRVTEGEIAAEHEKLAKNTSQTFDGV</sequence>
<evidence type="ECO:0000256" key="1">
    <source>
        <dbReference type="SAM" id="MobiDB-lite"/>
    </source>
</evidence>
<reference evidence="2" key="1">
    <citation type="submission" date="2020-03" db="EMBL/GenBank/DDBJ databases">
        <title>Hybrid Assembly of Korean Phytophthora infestans isolates.</title>
        <authorList>
            <person name="Prokchorchik M."/>
            <person name="Lee Y."/>
            <person name="Seo J."/>
            <person name="Cho J.-H."/>
            <person name="Park Y.-E."/>
            <person name="Jang D.-C."/>
            <person name="Im J.-S."/>
            <person name="Choi J.-G."/>
            <person name="Park H.-J."/>
            <person name="Lee G.-B."/>
            <person name="Lee Y.-G."/>
            <person name="Hong S.-Y."/>
            <person name="Cho K."/>
            <person name="Sohn K.H."/>
        </authorList>
    </citation>
    <scope>NUCLEOTIDE SEQUENCE</scope>
    <source>
        <strain evidence="2">KR_2_A2</strain>
    </source>
</reference>
<feature type="region of interest" description="Disordered" evidence="1">
    <location>
        <begin position="340"/>
        <end position="391"/>
    </location>
</feature>
<dbReference type="AlphaFoldDB" id="A0A8S9UDN5"/>
<protein>
    <submittedName>
        <fullName evidence="2">Uncharacterized protein</fullName>
    </submittedName>
</protein>
<accession>A0A8S9UDN5</accession>
<evidence type="ECO:0000313" key="2">
    <source>
        <dbReference type="EMBL" id="KAF4137084.1"/>
    </source>
</evidence>
<dbReference type="Proteomes" id="UP000704712">
    <property type="component" value="Unassembled WGS sequence"/>
</dbReference>
<comment type="caution">
    <text evidence="2">The sequence shown here is derived from an EMBL/GenBank/DDBJ whole genome shotgun (WGS) entry which is preliminary data.</text>
</comment>
<proteinExistence type="predicted"/>